<reference evidence="2" key="1">
    <citation type="journal article" date="2022" name="Mol. Ecol. Resour.">
        <title>The genomes of chicory, endive, great burdock and yacon provide insights into Asteraceae palaeo-polyploidization history and plant inulin production.</title>
        <authorList>
            <person name="Fan W."/>
            <person name="Wang S."/>
            <person name="Wang H."/>
            <person name="Wang A."/>
            <person name="Jiang F."/>
            <person name="Liu H."/>
            <person name="Zhao H."/>
            <person name="Xu D."/>
            <person name="Zhang Y."/>
        </authorList>
    </citation>
    <scope>NUCLEOTIDE SEQUENCE [LARGE SCALE GENOMIC DNA]</scope>
    <source>
        <strain evidence="2">cv. Punajuju</strain>
    </source>
</reference>
<keyword evidence="2" id="KW-1185">Reference proteome</keyword>
<organism evidence="1 2">
    <name type="scientific">Cichorium intybus</name>
    <name type="common">Chicory</name>
    <dbReference type="NCBI Taxonomy" id="13427"/>
    <lineage>
        <taxon>Eukaryota</taxon>
        <taxon>Viridiplantae</taxon>
        <taxon>Streptophyta</taxon>
        <taxon>Embryophyta</taxon>
        <taxon>Tracheophyta</taxon>
        <taxon>Spermatophyta</taxon>
        <taxon>Magnoliopsida</taxon>
        <taxon>eudicotyledons</taxon>
        <taxon>Gunneridae</taxon>
        <taxon>Pentapetalae</taxon>
        <taxon>asterids</taxon>
        <taxon>campanulids</taxon>
        <taxon>Asterales</taxon>
        <taxon>Asteraceae</taxon>
        <taxon>Cichorioideae</taxon>
        <taxon>Cichorieae</taxon>
        <taxon>Cichoriinae</taxon>
        <taxon>Cichorium</taxon>
    </lineage>
</organism>
<proteinExistence type="predicted"/>
<protein>
    <submittedName>
        <fullName evidence="1">Uncharacterized protein</fullName>
    </submittedName>
</protein>
<name>A0ACB9GG11_CICIN</name>
<evidence type="ECO:0000313" key="2">
    <source>
        <dbReference type="Proteomes" id="UP001055811"/>
    </source>
</evidence>
<gene>
    <name evidence="1" type="ORF">L2E82_11974</name>
</gene>
<sequence>MGNCDGKSIENLIRKYGHNPIEFLGFKPNLLSPLASQKRFLDLEFSIGRRFLRFRSVVCLLQLFLRSFLLHFTWS</sequence>
<evidence type="ECO:0000313" key="1">
    <source>
        <dbReference type="EMBL" id="KAI3781946.1"/>
    </source>
</evidence>
<dbReference type="Proteomes" id="UP001055811">
    <property type="component" value="Linkage Group LG02"/>
</dbReference>
<reference evidence="1 2" key="2">
    <citation type="journal article" date="2022" name="Mol. Ecol. Resour.">
        <title>The genomes of chicory, endive, great burdock and yacon provide insights into Asteraceae paleo-polyploidization history and plant inulin production.</title>
        <authorList>
            <person name="Fan W."/>
            <person name="Wang S."/>
            <person name="Wang H."/>
            <person name="Wang A."/>
            <person name="Jiang F."/>
            <person name="Liu H."/>
            <person name="Zhao H."/>
            <person name="Xu D."/>
            <person name="Zhang Y."/>
        </authorList>
    </citation>
    <scope>NUCLEOTIDE SEQUENCE [LARGE SCALE GENOMIC DNA]</scope>
    <source>
        <strain evidence="2">cv. Punajuju</strain>
        <tissue evidence="1">Leaves</tissue>
    </source>
</reference>
<dbReference type="EMBL" id="CM042010">
    <property type="protein sequence ID" value="KAI3781946.1"/>
    <property type="molecule type" value="Genomic_DNA"/>
</dbReference>
<comment type="caution">
    <text evidence="1">The sequence shown here is derived from an EMBL/GenBank/DDBJ whole genome shotgun (WGS) entry which is preliminary data.</text>
</comment>
<accession>A0ACB9GG11</accession>